<sequence length="91" mass="10431">MSTRHKARSLNSYEDLNPPEKTNRTTATTTNCPTFHQHNICQVIEDPAPVLRSVSFPGQETQKQRGLSQIEKLYSSSEIRKIYQIILELNT</sequence>
<organism evidence="2 3">
    <name type="scientific">Nephila pilipes</name>
    <name type="common">Giant wood spider</name>
    <name type="synonym">Nephila maculata</name>
    <dbReference type="NCBI Taxonomy" id="299642"/>
    <lineage>
        <taxon>Eukaryota</taxon>
        <taxon>Metazoa</taxon>
        <taxon>Ecdysozoa</taxon>
        <taxon>Arthropoda</taxon>
        <taxon>Chelicerata</taxon>
        <taxon>Arachnida</taxon>
        <taxon>Araneae</taxon>
        <taxon>Araneomorphae</taxon>
        <taxon>Entelegynae</taxon>
        <taxon>Araneoidea</taxon>
        <taxon>Nephilidae</taxon>
        <taxon>Nephila</taxon>
    </lineage>
</organism>
<evidence type="ECO:0000256" key="1">
    <source>
        <dbReference type="SAM" id="MobiDB-lite"/>
    </source>
</evidence>
<evidence type="ECO:0000313" key="3">
    <source>
        <dbReference type="Proteomes" id="UP000887013"/>
    </source>
</evidence>
<reference evidence="2" key="1">
    <citation type="submission" date="2020-08" db="EMBL/GenBank/DDBJ databases">
        <title>Multicomponent nature underlies the extraordinary mechanical properties of spider dragline silk.</title>
        <authorList>
            <person name="Kono N."/>
            <person name="Nakamura H."/>
            <person name="Mori M."/>
            <person name="Yoshida Y."/>
            <person name="Ohtoshi R."/>
            <person name="Malay A.D."/>
            <person name="Moran D.A.P."/>
            <person name="Tomita M."/>
            <person name="Numata K."/>
            <person name="Arakawa K."/>
        </authorList>
    </citation>
    <scope>NUCLEOTIDE SEQUENCE</scope>
</reference>
<keyword evidence="3" id="KW-1185">Reference proteome</keyword>
<comment type="caution">
    <text evidence="2">The sequence shown here is derived from an EMBL/GenBank/DDBJ whole genome shotgun (WGS) entry which is preliminary data.</text>
</comment>
<proteinExistence type="predicted"/>
<dbReference type="AlphaFoldDB" id="A0A8X6TL04"/>
<protein>
    <submittedName>
        <fullName evidence="2">Uncharacterized protein</fullName>
    </submittedName>
</protein>
<dbReference type="Proteomes" id="UP000887013">
    <property type="component" value="Unassembled WGS sequence"/>
</dbReference>
<accession>A0A8X6TL04</accession>
<evidence type="ECO:0000313" key="2">
    <source>
        <dbReference type="EMBL" id="GFT26372.1"/>
    </source>
</evidence>
<dbReference type="EMBL" id="BMAW01106858">
    <property type="protein sequence ID" value="GFT26372.1"/>
    <property type="molecule type" value="Genomic_DNA"/>
</dbReference>
<name>A0A8X6TL04_NEPPI</name>
<feature type="region of interest" description="Disordered" evidence="1">
    <location>
        <begin position="1"/>
        <end position="32"/>
    </location>
</feature>
<gene>
    <name evidence="2" type="ORF">NPIL_634101</name>
</gene>